<protein>
    <recommendedName>
        <fullName evidence="3">NERD domain-containing protein</fullName>
    </recommendedName>
</protein>
<reference evidence="1 2" key="1">
    <citation type="submission" date="2012-04" db="EMBL/GenBank/DDBJ databases">
        <title>The Genome Sequence of Bacillus cereus MC67.</title>
        <authorList>
            <consortium name="The Broad Institute Genome Sequencing Platform"/>
            <consortium name="The Broad Institute Genome Sequencing Center for Infectious Disease"/>
            <person name="Feldgarden M."/>
            <person name="Van der Auwera G.A."/>
            <person name="Mahillon J."/>
            <person name="Duprez V."/>
            <person name="Timmery S."/>
            <person name="Mattelet C."/>
            <person name="Dierick K."/>
            <person name="Sun M."/>
            <person name="Yu Z."/>
            <person name="Zhu L."/>
            <person name="Hu X."/>
            <person name="Shank E.B."/>
            <person name="Swiecicka I."/>
            <person name="Hansen B.M."/>
            <person name="Andrup L."/>
            <person name="Young S.K."/>
            <person name="Zeng Q."/>
            <person name="Gargeya S."/>
            <person name="Fitzgerald M."/>
            <person name="Haas B."/>
            <person name="Abouelleil A."/>
            <person name="Alvarado L."/>
            <person name="Arachchi H.M."/>
            <person name="Berlin A."/>
            <person name="Chapman S.B."/>
            <person name="Goldberg J."/>
            <person name="Griggs A."/>
            <person name="Gujja S."/>
            <person name="Hansen M."/>
            <person name="Howarth C."/>
            <person name="Imamovic A."/>
            <person name="Larimer J."/>
            <person name="McCowen C."/>
            <person name="Montmayeur A."/>
            <person name="Murphy C."/>
            <person name="Neiman D."/>
            <person name="Pearson M."/>
            <person name="Priest M."/>
            <person name="Roberts A."/>
            <person name="Saif S."/>
            <person name="Shea T."/>
            <person name="Sisk P."/>
            <person name="Sykes S."/>
            <person name="Wortman J."/>
            <person name="Nusbaum C."/>
            <person name="Birren B."/>
        </authorList>
    </citation>
    <scope>NUCLEOTIDE SEQUENCE [LARGE SCALE GENOMIC DNA]</scope>
    <source>
        <strain evidence="1 2">MC67</strain>
    </source>
</reference>
<gene>
    <name evidence="1" type="ORF">II3_05347</name>
</gene>
<evidence type="ECO:0008006" key="3">
    <source>
        <dbReference type="Google" id="ProtNLM"/>
    </source>
</evidence>
<dbReference type="PATRIC" id="fig|1053219.3.peg.5476"/>
<dbReference type="RefSeq" id="WP_002162050.1">
    <property type="nucleotide sequence ID" value="NZ_JH792115.1"/>
</dbReference>
<dbReference type="HOGENOM" id="CLU_527603_0_0_9"/>
<dbReference type="EMBL" id="AHEN01000051">
    <property type="protein sequence ID" value="EJQ92893.1"/>
    <property type="molecule type" value="Genomic_DNA"/>
</dbReference>
<organism evidence="1 2">
    <name type="scientific">Bacillus cereus MC67</name>
    <dbReference type="NCBI Taxonomy" id="1053219"/>
    <lineage>
        <taxon>Bacteria</taxon>
        <taxon>Bacillati</taxon>
        <taxon>Bacillota</taxon>
        <taxon>Bacilli</taxon>
        <taxon>Bacillales</taxon>
        <taxon>Bacillaceae</taxon>
        <taxon>Bacillus</taxon>
        <taxon>Bacillus cereus group</taxon>
    </lineage>
</organism>
<comment type="caution">
    <text evidence="1">The sequence shown here is derived from an EMBL/GenBank/DDBJ whole genome shotgun (WGS) entry which is preliminary data.</text>
</comment>
<evidence type="ECO:0000313" key="2">
    <source>
        <dbReference type="Proteomes" id="UP000006997"/>
    </source>
</evidence>
<name>J8BG69_BACCE</name>
<dbReference type="AlphaFoldDB" id="J8BG69"/>
<accession>J8BG69</accession>
<proteinExistence type="predicted"/>
<evidence type="ECO:0000313" key="1">
    <source>
        <dbReference type="EMBL" id="EJQ92893.1"/>
    </source>
</evidence>
<sequence>MVNYKRMREEIRKLKNINDVIRFANLHYRKLTREDRAKIFNEVIQDRQINLEKFKFSLRLSVELSCIFILYKTNFVRIFSKCKFNLAEEKEIFIIIVEKINELDWLNQLDNNEFVENDFRRYLNYKYDYPSIDVYSYFNLFKYFEKLSEEIYGLSIHKNFYELLILLASKENLYIKSNIFQKEFGNIKNLENLFLDGNELEERAFIEDNLRTAFKGKLGIKFSDGIYVPRAYHIFENIFRGIIENEKSKDEKGDILEAYSKDIIGGFFKDIYHTSYDNKGKEQDLIIEFQDKILFVECKAQNFKSIFIEGKDATQIREKHFKDVIVKACKQCQRGKEYLLNNKIAIYYNSNKKKGRKEVLEVNNTDHKKIFKVVVVLDEYLDLAELSNRYLEEKYKDTWVVNIFALHKILWISNRINGINTFFEYLEYRTQNNLGIESIHCDELAQFGYWISPNYHMYPKLGMNINIVLNNSFTNIFDEYDSYFYKELVKELRLNTK</sequence>
<dbReference type="Proteomes" id="UP000006997">
    <property type="component" value="Unassembled WGS sequence"/>
</dbReference>